<dbReference type="EMBL" id="SNXI01000002">
    <property type="protein sequence ID" value="TDP40204.1"/>
    <property type="molecule type" value="Genomic_DNA"/>
</dbReference>
<evidence type="ECO:0000256" key="1">
    <source>
        <dbReference type="SAM" id="SignalP"/>
    </source>
</evidence>
<keyword evidence="3" id="KW-1185">Reference proteome</keyword>
<evidence type="ECO:0000313" key="3">
    <source>
        <dbReference type="Proteomes" id="UP000295531"/>
    </source>
</evidence>
<dbReference type="Pfam" id="PF06082">
    <property type="entry name" value="YjbH"/>
    <property type="match status" value="1"/>
</dbReference>
<dbReference type="AlphaFoldDB" id="A0A4R6PQD7"/>
<sequence length="709" mass="81359">MTDMSSLRLLRKFFSCTRGASYALLLTATTAVAQQPSQSDVGGVGLMQMPTARMNREGEFTAFYYDNDEYRRMGLSIQLFPWMEATLRYNDVRTRRYSPFPNFSGDQTYKDRGVDVKFRLLEESQWLPEFSLGMRDIAGTGRFAGEYLAASKRLGPLDFTLGLGFGYLGREDNIDNPFCEAAERFCDRNTDFGEGGDFQVDDWFSGPAALFGGVEYQTPWQPLSVKIEYDGNDYKTDYSGTPIIQDSNWNYGLHYRVANNLNLQLSYERGNTWMFGFNLRTNFNDISQVKVTPPISAPTNPAYTSLDDVDTRQLAIDIYKNSGFGVFRITQSDDGRTVSVYGYQAMYLDHQMSIDRATAVLANTLPPSVTEYRFIDTARQMELAQISVDAQTYKRAHYRADITTRYEDSYRLVDVDRGPETAMWERNYKAGWPHFGARPFLEQSFGGPENFYMYQLRLDTYIDWMPTENFRLDSVVSASLLTNYDDFRYLVDGNDTGVPRVRTYVREYATMSDVWLSNLQATYATQINQDVYASVYGGYLERMFGGIGTEWMYRELDSNWAVGVDINYARQRSFETHFGFRDYDVITGHVTGYYEPEFWPETRFKIAVGRFLAKDKGVQVQMEKKFDSGMIVGAYAAKTNLSAEEFGEGSFTKGFYISIPFDLFQMRHSGKRATIGWTPLTRDGGQMLGRRNTLDGLTDARSRYYTDWD</sequence>
<accession>A0A4R6PQD7</accession>
<dbReference type="OrthoDB" id="19542at2"/>
<dbReference type="Proteomes" id="UP000295531">
    <property type="component" value="Unassembled WGS sequence"/>
</dbReference>
<dbReference type="RefSeq" id="WP_133538670.1">
    <property type="nucleotide sequence ID" value="NZ_SNXI01000002.1"/>
</dbReference>
<organism evidence="2 3">
    <name type="scientific">Idiomarina aquatica</name>
    <dbReference type="NCBI Taxonomy" id="1327752"/>
    <lineage>
        <taxon>Bacteria</taxon>
        <taxon>Pseudomonadati</taxon>
        <taxon>Pseudomonadota</taxon>
        <taxon>Gammaproteobacteria</taxon>
        <taxon>Alteromonadales</taxon>
        <taxon>Idiomarinaceae</taxon>
        <taxon>Idiomarina</taxon>
    </lineage>
</organism>
<evidence type="ECO:0000313" key="2">
    <source>
        <dbReference type="EMBL" id="TDP40204.1"/>
    </source>
</evidence>
<protein>
    <submittedName>
        <fullName evidence="2">Exopolysaccharide biosynthesis protein YbjH</fullName>
    </submittedName>
</protein>
<feature type="chain" id="PRO_5020867008" evidence="1">
    <location>
        <begin position="34"/>
        <end position="709"/>
    </location>
</feature>
<keyword evidence="1" id="KW-0732">Signal</keyword>
<gene>
    <name evidence="2" type="ORF">DEU29_102104</name>
</gene>
<feature type="signal peptide" evidence="1">
    <location>
        <begin position="1"/>
        <end position="33"/>
    </location>
</feature>
<comment type="caution">
    <text evidence="2">The sequence shown here is derived from an EMBL/GenBank/DDBJ whole genome shotgun (WGS) entry which is preliminary data.</text>
</comment>
<name>A0A4R6PQD7_9GAMM</name>
<reference evidence="2 3" key="1">
    <citation type="submission" date="2019-03" db="EMBL/GenBank/DDBJ databases">
        <title>Freshwater and sediment microbial communities from various areas in North America, analyzing microbe dynamics in response to fracking.</title>
        <authorList>
            <person name="Lamendella R."/>
        </authorList>
    </citation>
    <scope>NUCLEOTIDE SEQUENCE [LARGE SCALE GENOMIC DNA]</scope>
    <source>
        <strain evidence="2 3">18_TX</strain>
    </source>
</reference>
<dbReference type="InterPro" id="IPR010344">
    <property type="entry name" value="YbjH"/>
</dbReference>
<proteinExistence type="predicted"/>